<reference evidence="1 2" key="1">
    <citation type="submission" date="2019-04" db="EMBL/GenBank/DDBJ databases">
        <title>Microbes associate with the intestines of laboratory mice.</title>
        <authorList>
            <person name="Navarre W."/>
            <person name="Wong E."/>
            <person name="Huang K."/>
            <person name="Tropini C."/>
            <person name="Ng K."/>
            <person name="Yu B."/>
        </authorList>
    </citation>
    <scope>NUCLEOTIDE SEQUENCE [LARGE SCALE GENOMIC DNA]</scope>
    <source>
        <strain evidence="1 2">NM69_E16B</strain>
    </source>
</reference>
<keyword evidence="2" id="KW-1185">Reference proteome</keyword>
<organism evidence="1 2">
    <name type="scientific">Bacteroides muris</name>
    <name type="common">ex Afrizal et al. 2022</name>
    <dbReference type="NCBI Taxonomy" id="2516960"/>
    <lineage>
        <taxon>Bacteria</taxon>
        <taxon>Pseudomonadati</taxon>
        <taxon>Bacteroidota</taxon>
        <taxon>Bacteroidia</taxon>
        <taxon>Bacteroidales</taxon>
        <taxon>Bacteroidaceae</taxon>
        <taxon>Bacteroides</taxon>
    </lineage>
</organism>
<evidence type="ECO:0000313" key="2">
    <source>
        <dbReference type="Proteomes" id="UP000310532"/>
    </source>
</evidence>
<gene>
    <name evidence="1" type="ORF">E5355_18285</name>
</gene>
<dbReference type="AlphaFoldDB" id="A0A4S2ACD0"/>
<proteinExistence type="predicted"/>
<dbReference type="Proteomes" id="UP000310532">
    <property type="component" value="Unassembled WGS sequence"/>
</dbReference>
<evidence type="ECO:0000313" key="1">
    <source>
        <dbReference type="EMBL" id="TGX98518.1"/>
    </source>
</evidence>
<name>A0A4S2ACD0_9BACE</name>
<comment type="caution">
    <text evidence="1">The sequence shown here is derived from an EMBL/GenBank/DDBJ whole genome shotgun (WGS) entry which is preliminary data.</text>
</comment>
<dbReference type="EMBL" id="SRYZ01000076">
    <property type="protein sequence ID" value="TGX98518.1"/>
    <property type="molecule type" value="Genomic_DNA"/>
</dbReference>
<protein>
    <submittedName>
        <fullName evidence="1">Uncharacterized protein</fullName>
    </submittedName>
</protein>
<sequence length="339" mass="39080">MNEFETLTHIIPKVGSVSRIFSNIVAGRGISKEDVNILVEFRDTIPNGTTIEHETISAILNLPHEKFSLMLNSLSFGLKNVIGTYKTYHILLDDMKLSQLWDYDLQSVECRLEEQLYKLRKIDKDLIETSNSYEMTPFNGMSPSEISVLERRYYRLKAEYDKEKVRLDAINEERKTIINMTSNIGNDIFERISLKCNQLLAVVENYVDSDSQKEQDAKKEEPEAISYFPLSLIANIHEVCNGEQFAETDSIDFFHAINLHSNLHPIQINNGEKVRVCYLISCLADTLESPQREQWLNGILANLDIKMSFYRSKYRQPISDMPSESNKTFADALREIFGK</sequence>
<dbReference type="RefSeq" id="WP_136011468.1">
    <property type="nucleotide sequence ID" value="NZ_SRYZ01000076.1"/>
</dbReference>
<accession>A0A4S2ACD0</accession>